<dbReference type="PIRSF" id="PIRSF029598">
    <property type="entry name" value="PsiE"/>
    <property type="match status" value="1"/>
</dbReference>
<accession>A0A4R3MYW8</accession>
<dbReference type="PANTHER" id="PTHR37819">
    <property type="entry name" value="PROTEIN PSIE"/>
    <property type="match status" value="1"/>
</dbReference>
<evidence type="ECO:0000256" key="2">
    <source>
        <dbReference type="ARBA" id="ARBA00005632"/>
    </source>
</evidence>
<dbReference type="EMBL" id="SMAP01000008">
    <property type="protein sequence ID" value="TCT21878.1"/>
    <property type="molecule type" value="Genomic_DNA"/>
</dbReference>
<evidence type="ECO:0000256" key="5">
    <source>
        <dbReference type="ARBA" id="ARBA00022692"/>
    </source>
</evidence>
<dbReference type="InterPro" id="IPR009315">
    <property type="entry name" value="P_starv_induced_PsiE"/>
</dbReference>
<evidence type="ECO:0000256" key="8">
    <source>
        <dbReference type="SAM" id="Phobius"/>
    </source>
</evidence>
<dbReference type="Pfam" id="PF06146">
    <property type="entry name" value="PsiE"/>
    <property type="match status" value="1"/>
</dbReference>
<dbReference type="RefSeq" id="WP_114960601.1">
    <property type="nucleotide sequence ID" value="NZ_MSZW01000012.1"/>
</dbReference>
<evidence type="ECO:0000313" key="10">
    <source>
        <dbReference type="Proteomes" id="UP000295414"/>
    </source>
</evidence>
<dbReference type="OrthoDB" id="9792470at2"/>
<evidence type="ECO:0000256" key="4">
    <source>
        <dbReference type="ARBA" id="ARBA00022475"/>
    </source>
</evidence>
<dbReference type="GO" id="GO:0005886">
    <property type="term" value="C:plasma membrane"/>
    <property type="evidence" value="ECO:0007669"/>
    <property type="project" value="UniProtKB-SubCell"/>
</dbReference>
<evidence type="ECO:0000313" key="9">
    <source>
        <dbReference type="EMBL" id="TCT21878.1"/>
    </source>
</evidence>
<organism evidence="9 10">
    <name type="scientific">Thermomonas haemolytica</name>
    <dbReference type="NCBI Taxonomy" id="141949"/>
    <lineage>
        <taxon>Bacteria</taxon>
        <taxon>Pseudomonadati</taxon>
        <taxon>Pseudomonadota</taxon>
        <taxon>Gammaproteobacteria</taxon>
        <taxon>Lysobacterales</taxon>
        <taxon>Lysobacteraceae</taxon>
        <taxon>Thermomonas</taxon>
    </lineage>
</organism>
<keyword evidence="10" id="KW-1185">Reference proteome</keyword>
<comment type="caution">
    <text evidence="9">The sequence shown here is derived from an EMBL/GenBank/DDBJ whole genome shotgun (WGS) entry which is preliminary data.</text>
</comment>
<reference evidence="9 10" key="1">
    <citation type="submission" date="2019-03" db="EMBL/GenBank/DDBJ databases">
        <title>Genomic Encyclopedia of Type Strains, Phase IV (KMG-IV): sequencing the most valuable type-strain genomes for metagenomic binning, comparative biology and taxonomic classification.</title>
        <authorList>
            <person name="Goeker M."/>
        </authorList>
    </citation>
    <scope>NUCLEOTIDE SEQUENCE [LARGE SCALE GENOMIC DNA]</scope>
    <source>
        <strain evidence="9 10">DSM 13605</strain>
    </source>
</reference>
<evidence type="ECO:0000256" key="3">
    <source>
        <dbReference type="ARBA" id="ARBA00021903"/>
    </source>
</evidence>
<dbReference type="GO" id="GO:0016036">
    <property type="term" value="P:cellular response to phosphate starvation"/>
    <property type="evidence" value="ECO:0007669"/>
    <property type="project" value="InterPro"/>
</dbReference>
<gene>
    <name evidence="9" type="ORF">EDC34_10898</name>
</gene>
<comment type="similarity">
    <text evidence="2">Belongs to the PsiE family.</text>
</comment>
<feature type="transmembrane region" description="Helical" evidence="8">
    <location>
        <begin position="58"/>
        <end position="76"/>
    </location>
</feature>
<keyword evidence="6 8" id="KW-1133">Transmembrane helix</keyword>
<dbReference type="InterPro" id="IPR020948">
    <property type="entry name" value="P_starv_induced_PsiE-like"/>
</dbReference>
<evidence type="ECO:0000256" key="7">
    <source>
        <dbReference type="ARBA" id="ARBA00023136"/>
    </source>
</evidence>
<keyword evidence="5 8" id="KW-0812">Transmembrane</keyword>
<dbReference type="PANTHER" id="PTHR37819:SF1">
    <property type="entry name" value="PROTEIN PSIE"/>
    <property type="match status" value="1"/>
</dbReference>
<sequence>MVDDGKTPALARPVHTVGQAIRLLERAGLMVILAATLVAMVAEVLHMLGKGKVDIPDLLLLFMYLEMVALVGMYWSKGKMSVRMPLYIAMVGVARHMMTDTSLAAPWALLAGAGAILVLAAAVLVVRYGHTRFPYGQDEAI</sequence>
<keyword evidence="7 8" id="KW-0472">Membrane</keyword>
<dbReference type="AlphaFoldDB" id="A0A4R3MYW8"/>
<evidence type="ECO:0000256" key="1">
    <source>
        <dbReference type="ARBA" id="ARBA00004429"/>
    </source>
</evidence>
<feature type="transmembrane region" description="Helical" evidence="8">
    <location>
        <begin position="27"/>
        <end position="46"/>
    </location>
</feature>
<evidence type="ECO:0000256" key="6">
    <source>
        <dbReference type="ARBA" id="ARBA00022989"/>
    </source>
</evidence>
<comment type="subcellular location">
    <subcellularLocation>
        <location evidence="1">Cell inner membrane</location>
        <topology evidence="1">Multi-pass membrane protein</topology>
    </subcellularLocation>
</comment>
<name>A0A4R3MYW8_9GAMM</name>
<feature type="transmembrane region" description="Helical" evidence="8">
    <location>
        <begin position="104"/>
        <end position="126"/>
    </location>
</feature>
<protein>
    <recommendedName>
        <fullName evidence="3">Protein PsiE</fullName>
    </recommendedName>
</protein>
<proteinExistence type="inferred from homology"/>
<keyword evidence="4" id="KW-1003">Cell membrane</keyword>
<dbReference type="Proteomes" id="UP000295414">
    <property type="component" value="Unassembled WGS sequence"/>
</dbReference>